<reference evidence="1" key="1">
    <citation type="submission" date="2021-03" db="EMBL/GenBank/DDBJ databases">
        <authorList>
            <person name="Peeters C."/>
        </authorList>
    </citation>
    <scope>NUCLEOTIDE SEQUENCE</scope>
    <source>
        <strain evidence="1">LMG 31506</strain>
    </source>
</reference>
<dbReference type="NCBIfam" id="NF047331">
    <property type="entry name" value="phage_HTJ"/>
    <property type="match status" value="1"/>
</dbReference>
<proteinExistence type="predicted"/>
<sequence length="70" mass="7819">MPVTQSDIDALNSAIASGERRVTLGSQSITYASIAELIQARDDMRRQITEQSITAPRRRTLLYYGGRGYQ</sequence>
<evidence type="ECO:0000313" key="1">
    <source>
        <dbReference type="EMBL" id="CAG2126897.1"/>
    </source>
</evidence>
<gene>
    <name evidence="1" type="ORF">LMG31506_00227</name>
</gene>
<keyword evidence="2" id="KW-1185">Reference proteome</keyword>
<name>A0A916IQI9_9BURK</name>
<dbReference type="RefSeq" id="WP_211945246.1">
    <property type="nucleotide sequence ID" value="NZ_CAJPUY010000001.1"/>
</dbReference>
<dbReference type="EMBL" id="CAJPUY010000001">
    <property type="protein sequence ID" value="CAG2126897.1"/>
    <property type="molecule type" value="Genomic_DNA"/>
</dbReference>
<comment type="caution">
    <text evidence="1">The sequence shown here is derived from an EMBL/GenBank/DDBJ whole genome shotgun (WGS) entry which is preliminary data.</text>
</comment>
<organism evidence="1 2">
    <name type="scientific">Cupriavidus yeoncheonensis</name>
    <dbReference type="NCBI Taxonomy" id="1462994"/>
    <lineage>
        <taxon>Bacteria</taxon>
        <taxon>Pseudomonadati</taxon>
        <taxon>Pseudomonadota</taxon>
        <taxon>Betaproteobacteria</taxon>
        <taxon>Burkholderiales</taxon>
        <taxon>Burkholderiaceae</taxon>
        <taxon>Cupriavidus</taxon>
    </lineage>
</organism>
<evidence type="ECO:0000313" key="2">
    <source>
        <dbReference type="Proteomes" id="UP000672934"/>
    </source>
</evidence>
<dbReference type="Proteomes" id="UP000672934">
    <property type="component" value="Unassembled WGS sequence"/>
</dbReference>
<dbReference type="AlphaFoldDB" id="A0A916IQI9"/>
<accession>A0A916IQI9</accession>
<protein>
    <submittedName>
        <fullName evidence="1">Uncharacterized protein</fullName>
    </submittedName>
</protein>